<evidence type="ECO:0000313" key="6">
    <source>
        <dbReference type="Proteomes" id="UP000267844"/>
    </source>
</evidence>
<evidence type="ECO:0000313" key="5">
    <source>
        <dbReference type="Proteomes" id="UP000254737"/>
    </source>
</evidence>
<dbReference type="RefSeq" id="WP_038335522.1">
    <property type="nucleotide sequence ID" value="NZ_JAAGKM010000007.1"/>
</dbReference>
<reference evidence="3 6" key="2">
    <citation type="submission" date="2018-10" db="EMBL/GenBank/DDBJ databases">
        <title>Transmission dynamics of multidrug resistant bacteria on intensive care unit surfaces.</title>
        <authorList>
            <person name="D'Souza A.W."/>
            <person name="Potter R.F."/>
            <person name="Wallace M."/>
            <person name="Shupe A."/>
            <person name="Patel S."/>
            <person name="Sun S."/>
            <person name="Gul D."/>
            <person name="Kwon J.H."/>
            <person name="Andleeb S."/>
            <person name="Burnham C.-A.D."/>
            <person name="Dantas G."/>
        </authorList>
    </citation>
    <scope>NUCLEOTIDE SEQUENCE [LARGE SCALE GENOMIC DNA]</scope>
    <source>
        <strain evidence="3 6">WF_348</strain>
    </source>
</reference>
<comment type="catalytic activity">
    <reaction evidence="1">
        <text>thiamine + H2O = 5-(2-hydroxyethyl)-4-methylthiazole + 4-amino-5-hydroxymethyl-2-methylpyrimidine + H(+)</text>
        <dbReference type="Rhea" id="RHEA:17509"/>
        <dbReference type="ChEBI" id="CHEBI:15377"/>
        <dbReference type="ChEBI" id="CHEBI:15378"/>
        <dbReference type="ChEBI" id="CHEBI:16892"/>
        <dbReference type="ChEBI" id="CHEBI:17957"/>
        <dbReference type="ChEBI" id="CHEBI:18385"/>
        <dbReference type="EC" id="3.5.99.2"/>
    </reaction>
</comment>
<evidence type="ECO:0000259" key="2">
    <source>
        <dbReference type="Pfam" id="PF03070"/>
    </source>
</evidence>
<dbReference type="AlphaFoldDB" id="A0A376G431"/>
<dbReference type="NCBIfam" id="TIGR04306">
    <property type="entry name" value="salvage_TenA"/>
    <property type="match status" value="1"/>
</dbReference>
<gene>
    <name evidence="4" type="primary">tenA</name>
    <name evidence="3" type="ORF">EGI89_07220</name>
    <name evidence="4" type="ORF">NCTC13456_00916</name>
</gene>
<dbReference type="InterPro" id="IPR027574">
    <property type="entry name" value="Thiaminase_II"/>
</dbReference>
<dbReference type="UniPathway" id="UPA00060"/>
<comment type="similarity">
    <text evidence="1">Belongs to the TenA family.</text>
</comment>
<reference evidence="4 5" key="1">
    <citation type="submission" date="2018-06" db="EMBL/GenBank/DDBJ databases">
        <authorList>
            <consortium name="Pathogen Informatics"/>
            <person name="Doyle S."/>
        </authorList>
    </citation>
    <scope>NUCLEOTIDE SEQUENCE [LARGE SCALE GENOMIC DNA]</scope>
    <source>
        <strain evidence="4 5">NCTC13456</strain>
    </source>
</reference>
<comment type="pathway">
    <text evidence="1">Cofactor biosynthesis; thiamine diphosphate biosynthesis.</text>
</comment>
<dbReference type="EC" id="3.5.99.2" evidence="1"/>
<dbReference type="PANTHER" id="PTHR43198">
    <property type="entry name" value="BIFUNCTIONAL TH2 PROTEIN"/>
    <property type="match status" value="1"/>
</dbReference>
<evidence type="ECO:0000313" key="3">
    <source>
        <dbReference type="EMBL" id="RRT92018.1"/>
    </source>
</evidence>
<dbReference type="InterPro" id="IPR016084">
    <property type="entry name" value="Haem_Oase-like_multi-hlx"/>
</dbReference>
<keyword evidence="1 4" id="KW-0378">Hydrolase</keyword>
<dbReference type="EMBL" id="RHPO01000011">
    <property type="protein sequence ID" value="RRT92018.1"/>
    <property type="molecule type" value="Genomic_DNA"/>
</dbReference>
<dbReference type="EMBL" id="UFXS01000001">
    <property type="protein sequence ID" value="STD54252.1"/>
    <property type="molecule type" value="Genomic_DNA"/>
</dbReference>
<dbReference type="InterPro" id="IPR050967">
    <property type="entry name" value="Thiamine_Salvage_TenA"/>
</dbReference>
<dbReference type="CDD" id="cd19365">
    <property type="entry name" value="TenA_C-like"/>
    <property type="match status" value="1"/>
</dbReference>
<proteinExistence type="inferred from homology"/>
<dbReference type="Proteomes" id="UP000254737">
    <property type="component" value="Unassembled WGS sequence"/>
</dbReference>
<organism evidence="4 5">
    <name type="scientific">Empedobacter falsenii</name>
    <dbReference type="NCBI Taxonomy" id="343874"/>
    <lineage>
        <taxon>Bacteria</taxon>
        <taxon>Pseudomonadati</taxon>
        <taxon>Bacteroidota</taxon>
        <taxon>Flavobacteriia</taxon>
        <taxon>Flavobacteriales</taxon>
        <taxon>Weeksellaceae</taxon>
        <taxon>Empedobacter</taxon>
    </lineage>
</organism>
<dbReference type="Gene3D" id="1.20.910.10">
    <property type="entry name" value="Heme oxygenase-like"/>
    <property type="match status" value="1"/>
</dbReference>
<comment type="function">
    <text evidence="1">Catalyzes an amino-pyrimidine hydrolysis reaction at the C5' of the pyrimidine moiety of thiamine compounds, a reaction that is part of a thiamine salvage pathway.</text>
</comment>
<comment type="catalytic activity">
    <reaction evidence="1">
        <text>4-amino-5-aminomethyl-2-methylpyrimidine + H2O = 4-amino-5-hydroxymethyl-2-methylpyrimidine + NH4(+)</text>
        <dbReference type="Rhea" id="RHEA:31799"/>
        <dbReference type="ChEBI" id="CHEBI:15377"/>
        <dbReference type="ChEBI" id="CHEBI:16892"/>
        <dbReference type="ChEBI" id="CHEBI:28938"/>
        <dbReference type="ChEBI" id="CHEBI:63416"/>
        <dbReference type="EC" id="3.5.99.2"/>
    </reaction>
</comment>
<dbReference type="GO" id="GO:0009228">
    <property type="term" value="P:thiamine biosynthetic process"/>
    <property type="evidence" value="ECO:0007669"/>
    <property type="project" value="UniProtKB-KW"/>
</dbReference>
<dbReference type="PANTHER" id="PTHR43198:SF2">
    <property type="entry name" value="SI:CH1073-67J19.1-RELATED"/>
    <property type="match status" value="1"/>
</dbReference>
<evidence type="ECO:0000313" key="4">
    <source>
        <dbReference type="EMBL" id="STD54252.1"/>
    </source>
</evidence>
<dbReference type="GO" id="GO:0009229">
    <property type="term" value="P:thiamine diphosphate biosynthetic process"/>
    <property type="evidence" value="ECO:0007669"/>
    <property type="project" value="UniProtKB-UniPathway"/>
</dbReference>
<evidence type="ECO:0000256" key="1">
    <source>
        <dbReference type="RuleBase" id="RU363093"/>
    </source>
</evidence>
<sequence length="220" mass="25541">MTFTTKAWETIAPIYNDILNMPFIIELQNGSLPIEKFQFYMLQDAKYLEHFGRVLAAIGSKSEDNQQAIDFFEFGKNALIVERALHESYFEDFGLSQNIIIETQPVCHHYSHFLKSTAAFEPIEIALAAVLPCFWIYKEVGDEIIKNQTKENNPYQKWIETYSGDEFGEGVKKAKSYVDKIAEGATEKIKEQMLEAFVKASELEFQFWNASYENITWERK</sequence>
<dbReference type="SUPFAM" id="SSF48613">
    <property type="entry name" value="Heme oxygenase-like"/>
    <property type="match status" value="1"/>
</dbReference>
<dbReference type="GO" id="GO:0050334">
    <property type="term" value="F:thiaminase activity"/>
    <property type="evidence" value="ECO:0007669"/>
    <property type="project" value="UniProtKB-EC"/>
</dbReference>
<dbReference type="GO" id="GO:0005829">
    <property type="term" value="C:cytosol"/>
    <property type="evidence" value="ECO:0007669"/>
    <property type="project" value="TreeGrafter"/>
</dbReference>
<dbReference type="Proteomes" id="UP000267844">
    <property type="component" value="Unassembled WGS sequence"/>
</dbReference>
<name>A0A376G431_9FLAO</name>
<dbReference type="STRING" id="343874.GCA_000805695_00837"/>
<feature type="domain" description="Thiaminase-2/PQQC" evidence="2">
    <location>
        <begin position="9"/>
        <end position="213"/>
    </location>
</feature>
<accession>A0A376G431</accession>
<dbReference type="Pfam" id="PF03070">
    <property type="entry name" value="TENA_THI-4"/>
    <property type="match status" value="1"/>
</dbReference>
<protein>
    <recommendedName>
        <fullName evidence="1">Aminopyrimidine aminohydrolase</fullName>
        <ecNumber evidence="1">3.5.99.2</ecNumber>
    </recommendedName>
</protein>
<dbReference type="InterPro" id="IPR004305">
    <property type="entry name" value="Thiaminase-2/PQQC"/>
</dbReference>
<dbReference type="OrthoDB" id="34166at2"/>
<keyword evidence="1" id="KW-0784">Thiamine biosynthesis</keyword>